<dbReference type="Pfam" id="PF06429">
    <property type="entry name" value="Flg_bbr_C"/>
    <property type="match status" value="1"/>
</dbReference>
<sequence length="248" mass="25229">MDRLIYTALTGMDAAMNRQRAVANNLANASTPGFRGEEFAVTPATLKGPSLEARAMAQGAVRGANMALGSINDTGRALDIAVQGEALIALQVADGGEVYTRRGDLRVTPNGLVENGDGLPVMSEGGPLTVPAGSRISFGDDGSVFATDLGAPGAQPELVGRIKLADPDGSPLVKGIDGFLKVPGGGVLPEDPTARITTGALEGSNINTAATLVEMIEAQRAFEQRSKMIATAGELDAAGARLMALGGS</sequence>
<evidence type="ECO:0000256" key="3">
    <source>
        <dbReference type="ARBA" id="ARBA00023143"/>
    </source>
</evidence>
<protein>
    <recommendedName>
        <fullName evidence="5 6">Flagellar basal-body rod protein FlgF</fullName>
    </recommendedName>
</protein>
<dbReference type="PROSITE" id="PS00588">
    <property type="entry name" value="FLAGELLA_BB_ROD"/>
    <property type="match status" value="1"/>
</dbReference>
<evidence type="ECO:0000259" key="7">
    <source>
        <dbReference type="Pfam" id="PF00460"/>
    </source>
</evidence>
<dbReference type="Proteomes" id="UP000546031">
    <property type="component" value="Unassembled WGS sequence"/>
</dbReference>
<proteinExistence type="inferred from homology"/>
<comment type="caution">
    <text evidence="10">The sequence shown here is derived from an EMBL/GenBank/DDBJ whole genome shotgun (WGS) entry which is preliminary data.</text>
</comment>
<dbReference type="AlphaFoldDB" id="A0A850H2G4"/>
<dbReference type="Pfam" id="PF00460">
    <property type="entry name" value="Flg_bb_rod"/>
    <property type="match status" value="1"/>
</dbReference>
<dbReference type="GO" id="GO:0071978">
    <property type="term" value="P:bacterial-type flagellum-dependent swarming motility"/>
    <property type="evidence" value="ECO:0007669"/>
    <property type="project" value="TreeGrafter"/>
</dbReference>
<evidence type="ECO:0000259" key="9">
    <source>
        <dbReference type="Pfam" id="PF22692"/>
    </source>
</evidence>
<name>A0A850H2G4_9SPHN</name>
<evidence type="ECO:0000256" key="2">
    <source>
        <dbReference type="ARBA" id="ARBA00009677"/>
    </source>
</evidence>
<evidence type="ECO:0000256" key="1">
    <source>
        <dbReference type="ARBA" id="ARBA00004117"/>
    </source>
</evidence>
<dbReference type="EMBL" id="JABWTA010000001">
    <property type="protein sequence ID" value="NVE93304.1"/>
    <property type="molecule type" value="Genomic_DNA"/>
</dbReference>
<dbReference type="PANTHER" id="PTHR30435:SF18">
    <property type="entry name" value="FLAGELLAR BASAL-BODY ROD PROTEIN FLGF"/>
    <property type="match status" value="1"/>
</dbReference>
<reference evidence="10 11" key="1">
    <citation type="submission" date="2020-06" db="EMBL/GenBank/DDBJ databases">
        <title>Altererythrobacter lutimaris sp. nov., a marine bacterium isolated from a tidal flat.</title>
        <authorList>
            <person name="Kim D."/>
            <person name="Yoo Y."/>
            <person name="Kim J.-J."/>
        </authorList>
    </citation>
    <scope>NUCLEOTIDE SEQUENCE [LARGE SCALE GENOMIC DNA]</scope>
    <source>
        <strain evidence="10 11">JGD-16</strain>
    </source>
</reference>
<dbReference type="InterPro" id="IPR037925">
    <property type="entry name" value="FlgE/F/G-like"/>
</dbReference>
<accession>A0A850H2G4</accession>
<comment type="similarity">
    <text evidence="2 6">Belongs to the flagella basal body rod proteins family.</text>
</comment>
<evidence type="ECO:0000259" key="8">
    <source>
        <dbReference type="Pfam" id="PF06429"/>
    </source>
</evidence>
<feature type="domain" description="Flagellar basal-body/hook protein C-terminal" evidence="8">
    <location>
        <begin position="198"/>
        <end position="242"/>
    </location>
</feature>
<dbReference type="InterPro" id="IPR019776">
    <property type="entry name" value="Flagellar_basal_body_rod_CS"/>
</dbReference>
<dbReference type="GO" id="GO:0030694">
    <property type="term" value="C:bacterial-type flagellum basal body, rod"/>
    <property type="evidence" value="ECO:0007669"/>
    <property type="project" value="UniProtKB-UniRule"/>
</dbReference>
<comment type="subunit">
    <text evidence="4 6">The basal body constitutes a major portion of the flagellar organelle and consists of five rings (E,L,P,S, and M) mounted on a central rod. The rod consists of about 26 subunits of FlgG in the distal portion, and FlgB, FlgC and FlgF are thought to build up the proximal portion of the rod with about 6 subunits each.</text>
</comment>
<feature type="domain" description="Flagellar basal body rod protein N-terminal" evidence="7">
    <location>
        <begin position="5"/>
        <end position="35"/>
    </location>
</feature>
<keyword evidence="10" id="KW-0282">Flagellum</keyword>
<dbReference type="Pfam" id="PF22692">
    <property type="entry name" value="LlgE_F_G_D1"/>
    <property type="match status" value="1"/>
</dbReference>
<dbReference type="SUPFAM" id="SSF117143">
    <property type="entry name" value="Flagellar hook protein flgE"/>
    <property type="match status" value="1"/>
</dbReference>
<keyword evidence="10" id="KW-0966">Cell projection</keyword>
<dbReference type="InterPro" id="IPR053967">
    <property type="entry name" value="LlgE_F_G-like_D1"/>
</dbReference>
<evidence type="ECO:0000256" key="4">
    <source>
        <dbReference type="ARBA" id="ARBA00038560"/>
    </source>
</evidence>
<evidence type="ECO:0000313" key="10">
    <source>
        <dbReference type="EMBL" id="NVE93304.1"/>
    </source>
</evidence>
<dbReference type="InterPro" id="IPR020013">
    <property type="entry name" value="Flagellar_FlgE/F/G"/>
</dbReference>
<keyword evidence="11" id="KW-1185">Reference proteome</keyword>
<dbReference type="RefSeq" id="WP_176271682.1">
    <property type="nucleotide sequence ID" value="NZ_JABWTA010000001.1"/>
</dbReference>
<keyword evidence="3 6" id="KW-0975">Bacterial flagellum</keyword>
<feature type="domain" description="Flagellar hook protein FlgE/F/G-like D1" evidence="9">
    <location>
        <begin position="81"/>
        <end position="146"/>
    </location>
</feature>
<dbReference type="PANTHER" id="PTHR30435">
    <property type="entry name" value="FLAGELLAR PROTEIN"/>
    <property type="match status" value="1"/>
</dbReference>
<keyword evidence="10" id="KW-0969">Cilium</keyword>
<gene>
    <name evidence="10" type="primary">flgF</name>
    <name evidence="10" type="ORF">HUO12_00165</name>
</gene>
<evidence type="ECO:0000256" key="5">
    <source>
        <dbReference type="ARBA" id="ARBA00040228"/>
    </source>
</evidence>
<dbReference type="NCBIfam" id="TIGR03506">
    <property type="entry name" value="FlgEFG_subfam"/>
    <property type="match status" value="1"/>
</dbReference>
<evidence type="ECO:0000256" key="6">
    <source>
        <dbReference type="RuleBase" id="RU362116"/>
    </source>
</evidence>
<evidence type="ECO:0000313" key="11">
    <source>
        <dbReference type="Proteomes" id="UP000546031"/>
    </source>
</evidence>
<dbReference type="InterPro" id="IPR010930">
    <property type="entry name" value="Flg_bb/hook_C_dom"/>
</dbReference>
<comment type="subcellular location">
    <subcellularLocation>
        <location evidence="1 6">Bacterial flagellum basal body</location>
    </subcellularLocation>
</comment>
<dbReference type="NCBIfam" id="NF009280">
    <property type="entry name" value="PRK12640.1"/>
    <property type="match status" value="1"/>
</dbReference>
<dbReference type="InterPro" id="IPR001444">
    <property type="entry name" value="Flag_bb_rod_N"/>
</dbReference>
<organism evidence="10 11">
    <name type="scientific">Altererythrobacter lutimaris</name>
    <dbReference type="NCBI Taxonomy" id="2743979"/>
    <lineage>
        <taxon>Bacteria</taxon>
        <taxon>Pseudomonadati</taxon>
        <taxon>Pseudomonadota</taxon>
        <taxon>Alphaproteobacteria</taxon>
        <taxon>Sphingomonadales</taxon>
        <taxon>Erythrobacteraceae</taxon>
        <taxon>Altererythrobacter</taxon>
    </lineage>
</organism>